<dbReference type="PANTHER" id="PTHR40457:SF1">
    <property type="entry name" value="PHOSPHOLIPASE A1"/>
    <property type="match status" value="1"/>
</dbReference>
<accession>B8KXV7</accession>
<dbReference type="Pfam" id="PF02253">
    <property type="entry name" value="PLA1"/>
    <property type="match status" value="1"/>
</dbReference>
<dbReference type="GO" id="GO:0008970">
    <property type="term" value="F:phospholipase A1 activity"/>
    <property type="evidence" value="ECO:0007669"/>
    <property type="project" value="UniProtKB-EC"/>
</dbReference>
<feature type="binding site" description="in dimeric form" evidence="19">
    <location>
        <position position="237"/>
    </location>
    <ligand>
        <name>Ca(2+)</name>
        <dbReference type="ChEBI" id="CHEBI:29108"/>
        <label>1</label>
    </ligand>
</feature>
<sequence length="358" mass="40371">MLRLKASRFVSSAKPVTFTLDFNFIITPSPTSMPAIILFLVLSGLLTTTTVQASVNSCAFIADDNARLNCFDSYFPAPTLSTATARETATEIQARGPVSLINARIEQEAALTDQWFSITPHQPNYILPVTYSDNNGYPDFGEAANAFSDYEIKMQISLKTRLATGLWRKSTVWAGYTQQSYWQLYADKSASAPFRETNHQPEVFWQIPTDFQVLGWNARIATLGLNHQSNGRSEPLSRSWNRVTAGLAFDRGRWAFTAKTWGRINEPVESDDNPNIEDYMGRIQLGLAHTREQHTFSINLKNNLDRDNRSGVEVNYTFPLLHRLKGFVQLYSGYGENLIDMENYTNRIGIGIALTDRL</sequence>
<evidence type="ECO:0000313" key="21">
    <source>
        <dbReference type="EMBL" id="EED36459.1"/>
    </source>
</evidence>
<evidence type="ECO:0000256" key="16">
    <source>
        <dbReference type="ARBA" id="ARBA00023136"/>
    </source>
</evidence>
<feature type="active site" description="Nucleophile" evidence="18">
    <location>
        <position position="229"/>
    </location>
</feature>
<evidence type="ECO:0000256" key="18">
    <source>
        <dbReference type="PIRSR" id="PIRSR603187-1"/>
    </source>
</evidence>
<evidence type="ECO:0000256" key="2">
    <source>
        <dbReference type="ARBA" id="ARBA00001604"/>
    </source>
</evidence>
<evidence type="ECO:0000256" key="7">
    <source>
        <dbReference type="ARBA" id="ARBA00021726"/>
    </source>
</evidence>
<keyword evidence="15 20" id="KW-0443">Lipid metabolism</keyword>
<reference evidence="22" key="1">
    <citation type="journal article" date="2013" name="BMC Microbiol.">
        <title>Taxonomy and evolution of bacteriochlorophyll a-containing members of the OM60/NOR5 clade of marine gammaproteobacteria: description of Luminiphilus syltensis gen. nov., sp. nov., reclassification of Haliea rubra as Pseudohaliea rubra gen. nov., comb. nov., and emendation of Chromatocurvus halotolerans.</title>
        <authorList>
            <person name="Spring S."/>
            <person name="Riedel T."/>
            <person name="Sproer C."/>
            <person name="Yan S."/>
            <person name="Harder J."/>
            <person name="Fuchs B.M."/>
        </authorList>
    </citation>
    <scope>NUCLEOTIDE SEQUENCE [LARGE SCALE GENOMIC DNA]</scope>
    <source>
        <strain evidence="22">NOR51-B</strain>
    </source>
</reference>
<feature type="binding site" description="in dimeric form" evidence="19">
    <location>
        <position position="191"/>
    </location>
    <ligand>
        <name>Ca(2+)</name>
        <dbReference type="ChEBI" id="CHEBI:29108"/>
        <label>1</label>
    </ligand>
</feature>
<evidence type="ECO:0000256" key="1">
    <source>
        <dbReference type="ARBA" id="ARBA00000111"/>
    </source>
</evidence>
<dbReference type="STRING" id="565045.NOR51B_2410"/>
<keyword evidence="9" id="KW-0812">Transmembrane</keyword>
<dbReference type="EMBL" id="DS999411">
    <property type="protein sequence ID" value="EED36459.1"/>
    <property type="molecule type" value="Genomic_DNA"/>
</dbReference>
<evidence type="ECO:0000256" key="3">
    <source>
        <dbReference type="ARBA" id="ARBA00010525"/>
    </source>
</evidence>
<comment type="catalytic activity">
    <reaction evidence="1 20">
        <text>a 1,2-diacyl-sn-glycero-3-phosphocholine + H2O = a 2-acyl-sn-glycero-3-phosphocholine + a fatty acid + H(+)</text>
        <dbReference type="Rhea" id="RHEA:18689"/>
        <dbReference type="ChEBI" id="CHEBI:15377"/>
        <dbReference type="ChEBI" id="CHEBI:15378"/>
        <dbReference type="ChEBI" id="CHEBI:28868"/>
        <dbReference type="ChEBI" id="CHEBI:57643"/>
        <dbReference type="ChEBI" id="CHEBI:57875"/>
        <dbReference type="EC" id="3.1.1.32"/>
    </reaction>
</comment>
<evidence type="ECO:0000256" key="10">
    <source>
        <dbReference type="ARBA" id="ARBA00022723"/>
    </source>
</evidence>
<keyword evidence="8" id="KW-1134">Transmembrane beta strand</keyword>
<organism evidence="21 22">
    <name type="scientific">Luminiphilus syltensis NOR5-1B</name>
    <dbReference type="NCBI Taxonomy" id="565045"/>
    <lineage>
        <taxon>Bacteria</taxon>
        <taxon>Pseudomonadati</taxon>
        <taxon>Pseudomonadota</taxon>
        <taxon>Gammaproteobacteria</taxon>
        <taxon>Cellvibrionales</taxon>
        <taxon>Halieaceae</taxon>
        <taxon>Luminiphilus</taxon>
    </lineage>
</organism>
<evidence type="ECO:0000256" key="4">
    <source>
        <dbReference type="ARBA" id="ARBA00011702"/>
    </source>
</evidence>
<evidence type="ECO:0000256" key="8">
    <source>
        <dbReference type="ARBA" id="ARBA00022452"/>
    </source>
</evidence>
<keyword evidence="13 19" id="KW-0106">Calcium</keyword>
<dbReference type="GO" id="GO:0016042">
    <property type="term" value="P:lipid catabolic process"/>
    <property type="evidence" value="ECO:0007669"/>
    <property type="project" value="UniProtKB-KW"/>
</dbReference>
<evidence type="ECO:0000256" key="13">
    <source>
        <dbReference type="ARBA" id="ARBA00022837"/>
    </source>
</evidence>
<evidence type="ECO:0000256" key="14">
    <source>
        <dbReference type="ARBA" id="ARBA00022963"/>
    </source>
</evidence>
<comment type="subunit">
    <text evidence="4 20">Homodimer; dimerization is reversible, and the dimeric form is the active one.</text>
</comment>
<keyword evidence="16" id="KW-0472">Membrane</keyword>
<comment type="cofactor">
    <cofactor evidence="20">
        <name>Ca(2+)</name>
        <dbReference type="ChEBI" id="CHEBI:29108"/>
    </cofactor>
    <text evidence="20">Binds 1 Ca(2+) ion per monomer. In the dimeric form the Ca(2+) is bound by different amino acids with binding of each Ca(2+) shared with ligands coming from each monomer. The Ca(2+) ion may have a role in catalysis.</text>
</comment>
<evidence type="ECO:0000313" key="22">
    <source>
        <dbReference type="Proteomes" id="UP000004699"/>
    </source>
</evidence>
<evidence type="ECO:0000256" key="19">
    <source>
        <dbReference type="PIRSR" id="PIRSR603187-2"/>
    </source>
</evidence>
<protein>
    <recommendedName>
        <fullName evidence="7 20">Phospholipase A1</fullName>
        <ecNumber evidence="5 20">3.1.1.32</ecNumber>
        <ecNumber evidence="6 20">3.1.1.4</ecNumber>
    </recommendedName>
    <alternativeName>
        <fullName evidence="20">Phosphatidylcholine 1-acylhydrolase</fullName>
    </alternativeName>
</protein>
<keyword evidence="22" id="KW-1185">Reference proteome</keyword>
<gene>
    <name evidence="21" type="ORF">NOR51B_2410</name>
</gene>
<dbReference type="EC" id="3.1.1.4" evidence="6 20"/>
<name>B8KXV7_9GAMM</name>
<dbReference type="AlphaFoldDB" id="B8KXV7"/>
<evidence type="ECO:0000256" key="20">
    <source>
        <dbReference type="RuleBase" id="RU366027"/>
    </source>
</evidence>
<feature type="active site" description="Proton acceptor" evidence="18">
    <location>
        <position position="227"/>
    </location>
</feature>
<dbReference type="GO" id="GO:0004623">
    <property type="term" value="F:phospholipase A2 activity"/>
    <property type="evidence" value="ECO:0007669"/>
    <property type="project" value="UniProtKB-EC"/>
</dbReference>
<dbReference type="SUPFAM" id="SSF56931">
    <property type="entry name" value="Outer membrane phospholipase A (OMPLA)"/>
    <property type="match status" value="1"/>
</dbReference>
<evidence type="ECO:0000256" key="12">
    <source>
        <dbReference type="ARBA" id="ARBA00022801"/>
    </source>
</evidence>
<evidence type="ECO:0000256" key="5">
    <source>
        <dbReference type="ARBA" id="ARBA00013179"/>
    </source>
</evidence>
<evidence type="ECO:0000256" key="17">
    <source>
        <dbReference type="ARBA" id="ARBA00023237"/>
    </source>
</evidence>
<dbReference type="PANTHER" id="PTHR40457">
    <property type="entry name" value="PHOSPHOLIPASE A1"/>
    <property type="match status" value="1"/>
</dbReference>
<dbReference type="HOGENOM" id="CLU_045813_0_0_6"/>
<comment type="catalytic activity">
    <reaction evidence="2 20">
        <text>a 1,2-diacyl-sn-glycero-3-phosphocholine + H2O = a 1-acyl-sn-glycero-3-phosphocholine + a fatty acid + H(+)</text>
        <dbReference type="Rhea" id="RHEA:15801"/>
        <dbReference type="ChEBI" id="CHEBI:15377"/>
        <dbReference type="ChEBI" id="CHEBI:15378"/>
        <dbReference type="ChEBI" id="CHEBI:28868"/>
        <dbReference type="ChEBI" id="CHEBI:57643"/>
        <dbReference type="ChEBI" id="CHEBI:58168"/>
        <dbReference type="EC" id="3.1.1.4"/>
    </reaction>
</comment>
<dbReference type="EC" id="3.1.1.32" evidence="5 20"/>
<comment type="function">
    <text evidence="20">Hydrolysis of phosphatidylcholine with phospholipase A2 (EC 3.1.1.4) and phospholipase A1 (EC 3.1.1.32) activities.</text>
</comment>
<feature type="binding site" description="in dimeric form" evidence="19">
    <location>
        <position position="272"/>
    </location>
    <ligand>
        <name>Ca(2+)</name>
        <dbReference type="ChEBI" id="CHEBI:29108"/>
        <label>1</label>
    </ligand>
</feature>
<dbReference type="GO" id="GO:0009279">
    <property type="term" value="C:cell outer membrane"/>
    <property type="evidence" value="ECO:0007669"/>
    <property type="project" value="UniProtKB-SubCell"/>
</dbReference>
<dbReference type="GO" id="GO:0005509">
    <property type="term" value="F:calcium ion binding"/>
    <property type="evidence" value="ECO:0007669"/>
    <property type="project" value="TreeGrafter"/>
</dbReference>
<dbReference type="Proteomes" id="UP000004699">
    <property type="component" value="Unassembled WGS sequence"/>
</dbReference>
<keyword evidence="12 20" id="KW-0378">Hydrolase</keyword>
<comment type="subcellular location">
    <subcellularLocation>
        <location evidence="20">Cell outer membrane</location>
        <topology evidence="20">Multi-pass membrane protein</topology>
    </subcellularLocation>
    <text evidence="20">One of the very few enzymes located there.</text>
</comment>
<dbReference type="InterPro" id="IPR036541">
    <property type="entry name" value="PLipase_A1_sf"/>
</dbReference>
<keyword evidence="10 19" id="KW-0479">Metal-binding</keyword>
<keyword evidence="17 20" id="KW-0998">Cell outer membrane</keyword>
<dbReference type="CDD" id="cd00541">
    <property type="entry name" value="OMPLA"/>
    <property type="match status" value="1"/>
</dbReference>
<evidence type="ECO:0000256" key="15">
    <source>
        <dbReference type="ARBA" id="ARBA00023098"/>
    </source>
</evidence>
<dbReference type="eggNOG" id="COG2829">
    <property type="taxonomic scope" value="Bacteria"/>
</dbReference>
<evidence type="ECO:0000256" key="11">
    <source>
        <dbReference type="ARBA" id="ARBA00022729"/>
    </source>
</evidence>
<dbReference type="InterPro" id="IPR003187">
    <property type="entry name" value="PLipase_A1"/>
</dbReference>
<dbReference type="Gene3D" id="2.40.230.10">
    <property type="entry name" value="Phospholipase A1"/>
    <property type="match status" value="1"/>
</dbReference>
<proteinExistence type="inferred from homology"/>
<comment type="similarity">
    <text evidence="3 20">Belongs to the phospholipase A1 family.</text>
</comment>
<evidence type="ECO:0000256" key="6">
    <source>
        <dbReference type="ARBA" id="ARBA00013278"/>
    </source>
</evidence>
<keyword evidence="11" id="KW-0732">Signal</keyword>
<dbReference type="PRINTS" id="PR01486">
    <property type="entry name" value="PHPHLIPASEA1"/>
</dbReference>
<feature type="binding site" description="in dimeric form" evidence="19">
    <location>
        <position position="232"/>
    </location>
    <ligand>
        <name>Ca(2+)</name>
        <dbReference type="ChEBI" id="CHEBI:29108"/>
        <label>1</label>
    </ligand>
</feature>
<evidence type="ECO:0000256" key="9">
    <source>
        <dbReference type="ARBA" id="ARBA00022692"/>
    </source>
</evidence>
<keyword evidence="14 20" id="KW-0442">Lipid degradation</keyword>